<reference evidence="1" key="1">
    <citation type="submission" date="2020-01" db="EMBL/GenBank/DDBJ databases">
        <authorList>
            <person name="Mishra B."/>
        </authorList>
    </citation>
    <scope>NUCLEOTIDE SEQUENCE [LARGE SCALE GENOMIC DNA]</scope>
</reference>
<gene>
    <name evidence="1" type="ORF">MERR_LOCUS34485</name>
</gene>
<accession>A0A6D2KCQ4</accession>
<keyword evidence="2" id="KW-1185">Reference proteome</keyword>
<proteinExistence type="predicted"/>
<name>A0A6D2KCQ4_9BRAS</name>
<evidence type="ECO:0000313" key="1">
    <source>
        <dbReference type="EMBL" id="CAA7047250.1"/>
    </source>
</evidence>
<organism evidence="1 2">
    <name type="scientific">Microthlaspi erraticum</name>
    <dbReference type="NCBI Taxonomy" id="1685480"/>
    <lineage>
        <taxon>Eukaryota</taxon>
        <taxon>Viridiplantae</taxon>
        <taxon>Streptophyta</taxon>
        <taxon>Embryophyta</taxon>
        <taxon>Tracheophyta</taxon>
        <taxon>Spermatophyta</taxon>
        <taxon>Magnoliopsida</taxon>
        <taxon>eudicotyledons</taxon>
        <taxon>Gunneridae</taxon>
        <taxon>Pentapetalae</taxon>
        <taxon>rosids</taxon>
        <taxon>malvids</taxon>
        <taxon>Brassicales</taxon>
        <taxon>Brassicaceae</taxon>
        <taxon>Coluteocarpeae</taxon>
        <taxon>Microthlaspi</taxon>
    </lineage>
</organism>
<sequence length="99" mass="11134">MVKVAGGDSCLLWAVLEESRSRLRGSQCQQTLVISPVELYDVILGMDWLSHYRVHLDCYRGRVVFERDAAEVGLSGSETDFREYCDICYSGRAVVRAGL</sequence>
<dbReference type="OrthoDB" id="851428at2759"/>
<dbReference type="InterPro" id="IPR021109">
    <property type="entry name" value="Peptidase_aspartic_dom_sf"/>
</dbReference>
<comment type="caution">
    <text evidence="1">The sequence shown here is derived from an EMBL/GenBank/DDBJ whole genome shotgun (WGS) entry which is preliminary data.</text>
</comment>
<dbReference type="Proteomes" id="UP000467841">
    <property type="component" value="Unassembled WGS sequence"/>
</dbReference>
<protein>
    <submittedName>
        <fullName evidence="1">Uncharacterized protein</fullName>
    </submittedName>
</protein>
<evidence type="ECO:0000313" key="2">
    <source>
        <dbReference type="Proteomes" id="UP000467841"/>
    </source>
</evidence>
<dbReference type="Gene3D" id="2.40.70.10">
    <property type="entry name" value="Acid Proteases"/>
    <property type="match status" value="1"/>
</dbReference>
<dbReference type="EMBL" id="CACVBM020001369">
    <property type="protein sequence ID" value="CAA7047250.1"/>
    <property type="molecule type" value="Genomic_DNA"/>
</dbReference>
<dbReference type="Pfam" id="PF08284">
    <property type="entry name" value="RVP_2"/>
    <property type="match status" value="1"/>
</dbReference>
<dbReference type="AlphaFoldDB" id="A0A6D2KCQ4"/>